<comment type="caution">
    <text evidence="1">The sequence shown here is derived from an EMBL/GenBank/DDBJ whole genome shotgun (WGS) entry which is preliminary data.</text>
</comment>
<proteinExistence type="predicted"/>
<accession>A0ACC0U0Z0</accession>
<evidence type="ECO:0000313" key="1">
    <source>
        <dbReference type="EMBL" id="KAI9457188.1"/>
    </source>
</evidence>
<name>A0ACC0U0Z0_9AGAM</name>
<evidence type="ECO:0000313" key="2">
    <source>
        <dbReference type="Proteomes" id="UP001207468"/>
    </source>
</evidence>
<organism evidence="1 2">
    <name type="scientific">Russula earlei</name>
    <dbReference type="NCBI Taxonomy" id="71964"/>
    <lineage>
        <taxon>Eukaryota</taxon>
        <taxon>Fungi</taxon>
        <taxon>Dikarya</taxon>
        <taxon>Basidiomycota</taxon>
        <taxon>Agaricomycotina</taxon>
        <taxon>Agaricomycetes</taxon>
        <taxon>Russulales</taxon>
        <taxon>Russulaceae</taxon>
        <taxon>Russula</taxon>
    </lineage>
</organism>
<reference evidence="1" key="1">
    <citation type="submission" date="2021-03" db="EMBL/GenBank/DDBJ databases">
        <title>Evolutionary priming and transition to the ectomycorrhizal habit in an iconic lineage of mushroom-forming fungi: is preadaptation a requirement?</title>
        <authorList>
            <consortium name="DOE Joint Genome Institute"/>
            <person name="Looney B.P."/>
            <person name="Miyauchi S."/>
            <person name="Morin E."/>
            <person name="Drula E."/>
            <person name="Courty P.E."/>
            <person name="Chicoki N."/>
            <person name="Fauchery L."/>
            <person name="Kohler A."/>
            <person name="Kuo A."/>
            <person name="LaButti K."/>
            <person name="Pangilinan J."/>
            <person name="Lipzen A."/>
            <person name="Riley R."/>
            <person name="Andreopoulos W."/>
            <person name="He G."/>
            <person name="Johnson J."/>
            <person name="Barry K.W."/>
            <person name="Grigoriev I.V."/>
            <person name="Nagy L."/>
            <person name="Hibbett D."/>
            <person name="Henrissat B."/>
            <person name="Matheny P.B."/>
            <person name="Labbe J."/>
            <person name="Martin A.F."/>
        </authorList>
    </citation>
    <scope>NUCLEOTIDE SEQUENCE</scope>
    <source>
        <strain evidence="1">BPL698</strain>
    </source>
</reference>
<keyword evidence="2" id="KW-1185">Reference proteome</keyword>
<gene>
    <name evidence="1" type="ORF">F5148DRAFT_351052</name>
</gene>
<protein>
    <submittedName>
        <fullName evidence="1">Uncharacterized protein</fullName>
    </submittedName>
</protein>
<dbReference type="Proteomes" id="UP001207468">
    <property type="component" value="Unassembled WGS sequence"/>
</dbReference>
<dbReference type="EMBL" id="JAGFNK010000224">
    <property type="protein sequence ID" value="KAI9457188.1"/>
    <property type="molecule type" value="Genomic_DNA"/>
</dbReference>
<sequence length="338" mass="37961">MGNHHSRHYSSPSPHRYETKQTFEQVEQNLLKQLYDNAGRLATPGTAPTAPYRVSFDNLNNIVDLVAKQKFKARYGYDYNGQNSRPIPPPGDGGTPLAADGICTYHRVDDYIIASYIDDRILSGIALGWARKSAEADLQGLGKRLFKSSTNNRWVVQDFQATYHNQDSKDNEFECKTDSIFVFTNSELNIDGNDVDIVLLCYVGVWYNVKSPLKASRDYLMQQLLANAKSLTPIGTATSGNETQQLEKLLEPYVRSKYLQQYKYAFDANDTKPPDLIQGTNPYLRGALVFCLPCSNSLEAVTDYVKSHVLIGLDVPEFLKGSQHFAVSGIVFIMHLRP</sequence>